<keyword evidence="4 8" id="KW-0812">Transmembrane</keyword>
<evidence type="ECO:0000256" key="4">
    <source>
        <dbReference type="ARBA" id="ARBA00022692"/>
    </source>
</evidence>
<keyword evidence="7 8" id="KW-0472">Membrane</keyword>
<evidence type="ECO:0000259" key="9">
    <source>
        <dbReference type="Pfam" id="PF00535"/>
    </source>
</evidence>
<sequence length="322" mass="36821">MSYSFVIPCYCSSHTIREVVESTIQEMERIDRKPYEFILVDDHSPDEGATLQELKALANEYSCVKAIELAKNSGQHNASIAGMNYAKGDYIISMDDDLQTRPSQLPKLFEEIEKGYDVVYGYYPEKKHSRFRNFGSWVHFESIRILIGKPKGMKTSSFFVMRKFVRDYIIQYKEPYTHLQGLVLRTTRNISCIPVEHFDRAYGQSGYTFKKLIKLWSNIVGYSVVPLRMATCLGMVFSMLGLIGTIVVIVRKIMNPAMMMGWASLMAAIFFFSGLILFSLGLIGEYIGRMFLGMGNNPQFVVREIYTKDSDSSVNFEDLGKQ</sequence>
<proteinExistence type="predicted"/>
<dbReference type="Proteomes" id="UP000469424">
    <property type="component" value="Unassembled WGS sequence"/>
</dbReference>
<dbReference type="InterPro" id="IPR050256">
    <property type="entry name" value="Glycosyltransferase_2"/>
</dbReference>
<keyword evidence="2" id="KW-0328">Glycosyltransferase</keyword>
<dbReference type="InterPro" id="IPR001173">
    <property type="entry name" value="Glyco_trans_2-like"/>
</dbReference>
<protein>
    <submittedName>
        <fullName evidence="10">Glycosyltransferase family 2 protein</fullName>
    </submittedName>
</protein>
<organism evidence="10 11">
    <name type="scientific">Mogibacterium kristiansenii</name>
    <dbReference type="NCBI Taxonomy" id="2606708"/>
    <lineage>
        <taxon>Bacteria</taxon>
        <taxon>Bacillati</taxon>
        <taxon>Bacillota</taxon>
        <taxon>Clostridia</taxon>
        <taxon>Peptostreptococcales</taxon>
        <taxon>Anaerovoracaceae</taxon>
        <taxon>Mogibacterium</taxon>
    </lineage>
</organism>
<dbReference type="RefSeq" id="WP_154553370.1">
    <property type="nucleotide sequence ID" value="NZ_JAQXUZ010000004.1"/>
</dbReference>
<keyword evidence="11" id="KW-1185">Reference proteome</keyword>
<dbReference type="InterPro" id="IPR029044">
    <property type="entry name" value="Nucleotide-diphossugar_trans"/>
</dbReference>
<dbReference type="Pfam" id="PF00535">
    <property type="entry name" value="Glycos_transf_2"/>
    <property type="match status" value="1"/>
</dbReference>
<dbReference type="GO" id="GO:0099621">
    <property type="term" value="F:undecaprenyl-phosphate 4-deoxy-4-formamido-L-arabinose transferase activity"/>
    <property type="evidence" value="ECO:0007669"/>
    <property type="project" value="TreeGrafter"/>
</dbReference>
<accession>A0A6N7XIB8</accession>
<evidence type="ECO:0000256" key="8">
    <source>
        <dbReference type="SAM" id="Phobius"/>
    </source>
</evidence>
<dbReference type="EMBL" id="VUNA01000001">
    <property type="protein sequence ID" value="MST69815.1"/>
    <property type="molecule type" value="Genomic_DNA"/>
</dbReference>
<feature type="domain" description="Glycosyltransferase 2-like" evidence="9">
    <location>
        <begin position="4"/>
        <end position="164"/>
    </location>
</feature>
<keyword evidence="1" id="KW-1003">Cell membrane</keyword>
<dbReference type="PANTHER" id="PTHR48090">
    <property type="entry name" value="UNDECAPRENYL-PHOSPHATE 4-DEOXY-4-FORMAMIDO-L-ARABINOSE TRANSFERASE-RELATED"/>
    <property type="match status" value="1"/>
</dbReference>
<feature type="transmembrane region" description="Helical" evidence="8">
    <location>
        <begin position="227"/>
        <end position="250"/>
    </location>
</feature>
<name>A0A6N7XIB8_9FIRM</name>
<dbReference type="Gene3D" id="3.90.550.10">
    <property type="entry name" value="Spore Coat Polysaccharide Biosynthesis Protein SpsA, Chain A"/>
    <property type="match status" value="1"/>
</dbReference>
<evidence type="ECO:0000256" key="2">
    <source>
        <dbReference type="ARBA" id="ARBA00022676"/>
    </source>
</evidence>
<dbReference type="GO" id="GO:0005886">
    <property type="term" value="C:plasma membrane"/>
    <property type="evidence" value="ECO:0007669"/>
    <property type="project" value="TreeGrafter"/>
</dbReference>
<evidence type="ECO:0000256" key="7">
    <source>
        <dbReference type="ARBA" id="ARBA00023136"/>
    </source>
</evidence>
<dbReference type="AlphaFoldDB" id="A0A6N7XIB8"/>
<reference evidence="10 11" key="1">
    <citation type="submission" date="2019-08" db="EMBL/GenBank/DDBJ databases">
        <title>In-depth cultivation of the pig gut microbiome towards novel bacterial diversity and tailored functional studies.</title>
        <authorList>
            <person name="Wylensek D."/>
            <person name="Hitch T.C.A."/>
            <person name="Clavel T."/>
        </authorList>
    </citation>
    <scope>NUCLEOTIDE SEQUENCE [LARGE SCALE GENOMIC DNA]</scope>
    <source>
        <strain evidence="10 11">WCA-MUC-591-APC-4B</strain>
    </source>
</reference>
<evidence type="ECO:0000256" key="3">
    <source>
        <dbReference type="ARBA" id="ARBA00022679"/>
    </source>
</evidence>
<keyword evidence="3 10" id="KW-0808">Transferase</keyword>
<dbReference type="GO" id="GO:0009103">
    <property type="term" value="P:lipopolysaccharide biosynthetic process"/>
    <property type="evidence" value="ECO:0007669"/>
    <property type="project" value="UniProtKB-KW"/>
</dbReference>
<evidence type="ECO:0000256" key="5">
    <source>
        <dbReference type="ARBA" id="ARBA00022985"/>
    </source>
</evidence>
<feature type="transmembrane region" description="Helical" evidence="8">
    <location>
        <begin position="262"/>
        <end position="284"/>
    </location>
</feature>
<dbReference type="SUPFAM" id="SSF53448">
    <property type="entry name" value="Nucleotide-diphospho-sugar transferases"/>
    <property type="match status" value="1"/>
</dbReference>
<evidence type="ECO:0000256" key="1">
    <source>
        <dbReference type="ARBA" id="ARBA00022475"/>
    </source>
</evidence>
<evidence type="ECO:0000256" key="6">
    <source>
        <dbReference type="ARBA" id="ARBA00022989"/>
    </source>
</evidence>
<dbReference type="PANTHER" id="PTHR48090:SF3">
    <property type="entry name" value="UNDECAPRENYL-PHOSPHATE 4-DEOXY-4-FORMAMIDO-L-ARABINOSE TRANSFERASE"/>
    <property type="match status" value="1"/>
</dbReference>
<keyword evidence="6 8" id="KW-1133">Transmembrane helix</keyword>
<dbReference type="CDD" id="cd04187">
    <property type="entry name" value="DPM1_like_bac"/>
    <property type="match status" value="1"/>
</dbReference>
<evidence type="ECO:0000313" key="10">
    <source>
        <dbReference type="EMBL" id="MST69815.1"/>
    </source>
</evidence>
<comment type="caution">
    <text evidence="10">The sequence shown here is derived from an EMBL/GenBank/DDBJ whole genome shotgun (WGS) entry which is preliminary data.</text>
</comment>
<keyword evidence="5" id="KW-0448">Lipopolysaccharide biosynthesis</keyword>
<evidence type="ECO:0000313" key="11">
    <source>
        <dbReference type="Proteomes" id="UP000469424"/>
    </source>
</evidence>
<gene>
    <name evidence="10" type="ORF">FYJ65_00420</name>
</gene>